<dbReference type="KEGG" id="dgi:Desgi_2147"/>
<dbReference type="SUPFAM" id="SSF75712">
    <property type="entry name" value="Rad50 coiled-coil Zn hook"/>
    <property type="match status" value="1"/>
</dbReference>
<dbReference type="STRING" id="767817.Desgi_2147"/>
<dbReference type="AlphaFoldDB" id="R4KM34"/>
<feature type="coiled-coil region" evidence="1">
    <location>
        <begin position="42"/>
        <end position="108"/>
    </location>
</feature>
<dbReference type="HOGENOM" id="CLU_117098_3_0_9"/>
<dbReference type="Gene3D" id="1.10.287.510">
    <property type="entry name" value="Helix hairpin bin"/>
    <property type="match status" value="1"/>
</dbReference>
<reference evidence="3 4" key="1">
    <citation type="submission" date="2012-01" db="EMBL/GenBank/DDBJ databases">
        <title>Complete sequence of Desulfotomaculum gibsoniae DSM 7213.</title>
        <authorList>
            <consortium name="US DOE Joint Genome Institute"/>
            <person name="Lucas S."/>
            <person name="Han J."/>
            <person name="Lapidus A."/>
            <person name="Cheng J.-F."/>
            <person name="Goodwin L."/>
            <person name="Pitluck S."/>
            <person name="Peters L."/>
            <person name="Ovchinnikova G."/>
            <person name="Teshima H."/>
            <person name="Detter J.C."/>
            <person name="Han C."/>
            <person name="Tapia R."/>
            <person name="Land M."/>
            <person name="Hauser L."/>
            <person name="Kyrpides N."/>
            <person name="Ivanova N."/>
            <person name="Pagani I."/>
            <person name="Parshina S."/>
            <person name="Plugge C."/>
            <person name="Muyzer G."/>
            <person name="Kuever J."/>
            <person name="Ivanova A."/>
            <person name="Nazina T."/>
            <person name="Klenk H.-P."/>
            <person name="Brambilla E."/>
            <person name="Spring S."/>
            <person name="Stams A.F."/>
            <person name="Woyke T."/>
        </authorList>
    </citation>
    <scope>NUCLEOTIDE SEQUENCE [LARGE SCALE GENOMIC DNA]</scope>
    <source>
        <strain evidence="3 4">DSM 7213</strain>
    </source>
</reference>
<dbReference type="OrthoDB" id="1807261at2"/>
<gene>
    <name evidence="3" type="ORF">Desgi_2147</name>
</gene>
<dbReference type="RefSeq" id="WP_006522009.1">
    <property type="nucleotide sequence ID" value="NC_021184.1"/>
</dbReference>
<evidence type="ECO:0000256" key="2">
    <source>
        <dbReference type="SAM" id="MobiDB-lite"/>
    </source>
</evidence>
<keyword evidence="4" id="KW-1185">Reference proteome</keyword>
<protein>
    <submittedName>
        <fullName evidence="3">Uncharacterized protein</fullName>
    </submittedName>
</protein>
<organism evidence="3 4">
    <name type="scientific">Desulfoscipio gibsoniae DSM 7213</name>
    <dbReference type="NCBI Taxonomy" id="767817"/>
    <lineage>
        <taxon>Bacteria</taxon>
        <taxon>Bacillati</taxon>
        <taxon>Bacillota</taxon>
        <taxon>Clostridia</taxon>
        <taxon>Eubacteriales</taxon>
        <taxon>Desulfallaceae</taxon>
        <taxon>Desulfoscipio</taxon>
    </lineage>
</organism>
<name>R4KM34_9FIRM</name>
<dbReference type="Proteomes" id="UP000013520">
    <property type="component" value="Chromosome"/>
</dbReference>
<evidence type="ECO:0000313" key="3">
    <source>
        <dbReference type="EMBL" id="AGL01580.1"/>
    </source>
</evidence>
<sequence>MSFIQKMADGAKQLGSRAKDFSGMAGDKARDITKKSSDLIEVTKMKHEMKKLERELENNLAGIGALYYQQQSGQDDVKEELDRLLDATKELEKEIDELEKQINALQPEEPVCTDCGKELPTGGKYCSYCGKRVVE</sequence>
<evidence type="ECO:0000256" key="1">
    <source>
        <dbReference type="SAM" id="Coils"/>
    </source>
</evidence>
<accession>R4KM34</accession>
<keyword evidence="1" id="KW-0175">Coiled coil</keyword>
<evidence type="ECO:0000313" key="4">
    <source>
        <dbReference type="Proteomes" id="UP000013520"/>
    </source>
</evidence>
<feature type="region of interest" description="Disordered" evidence="2">
    <location>
        <begin position="1"/>
        <end position="28"/>
    </location>
</feature>
<dbReference type="EMBL" id="CP003273">
    <property type="protein sequence ID" value="AGL01580.1"/>
    <property type="molecule type" value="Genomic_DNA"/>
</dbReference>
<proteinExistence type="predicted"/>